<proteinExistence type="predicted"/>
<name>A0A953LDC3_9BACT</name>
<dbReference type="AlphaFoldDB" id="A0A953LDC3"/>
<sequence length="118" mass="13910">MEFPVSTAILRHINDYQLALESYSHPLLAHIEWEETEDHNVEVTNETIDYYRYFDATKLAEFLYAQIDETITSIIPEEITYLQNYDTFIHRIEQWIDLPNLGLLATFLGQNQGQLSQK</sequence>
<protein>
    <submittedName>
        <fullName evidence="1">Uncharacterized protein</fullName>
    </submittedName>
</protein>
<dbReference type="Proteomes" id="UP000753961">
    <property type="component" value="Unassembled WGS sequence"/>
</dbReference>
<evidence type="ECO:0000313" key="2">
    <source>
        <dbReference type="Proteomes" id="UP000753961"/>
    </source>
</evidence>
<accession>A0A953LDC3</accession>
<organism evidence="1 2">
    <name type="scientific">Membranihabitans marinus</name>
    <dbReference type="NCBI Taxonomy" id="1227546"/>
    <lineage>
        <taxon>Bacteria</taxon>
        <taxon>Pseudomonadati</taxon>
        <taxon>Bacteroidota</taxon>
        <taxon>Saprospiria</taxon>
        <taxon>Saprospirales</taxon>
        <taxon>Saprospiraceae</taxon>
        <taxon>Membranihabitans</taxon>
    </lineage>
</organism>
<comment type="caution">
    <text evidence="1">The sequence shown here is derived from an EMBL/GenBank/DDBJ whole genome shotgun (WGS) entry which is preliminary data.</text>
</comment>
<gene>
    <name evidence="1" type="ORF">KUV50_11225</name>
</gene>
<keyword evidence="2" id="KW-1185">Reference proteome</keyword>
<dbReference type="EMBL" id="JAHVHU010000009">
    <property type="protein sequence ID" value="MBY5958709.1"/>
    <property type="molecule type" value="Genomic_DNA"/>
</dbReference>
<dbReference type="RefSeq" id="WP_222580241.1">
    <property type="nucleotide sequence ID" value="NZ_JAHVHU010000009.1"/>
</dbReference>
<reference evidence="1" key="1">
    <citation type="submission" date="2021-06" db="EMBL/GenBank/DDBJ databases">
        <title>44 bacteria genomes isolated from Dapeng, Shenzhen.</title>
        <authorList>
            <person name="Zheng W."/>
            <person name="Yu S."/>
            <person name="Huang Y."/>
        </authorList>
    </citation>
    <scope>NUCLEOTIDE SEQUENCE</scope>
    <source>
        <strain evidence="1">DP5N28-2</strain>
    </source>
</reference>
<evidence type="ECO:0000313" key="1">
    <source>
        <dbReference type="EMBL" id="MBY5958709.1"/>
    </source>
</evidence>